<evidence type="ECO:0000256" key="1">
    <source>
        <dbReference type="ARBA" id="ARBA00022723"/>
    </source>
</evidence>
<dbReference type="CDD" id="cd00371">
    <property type="entry name" value="HMA"/>
    <property type="match status" value="1"/>
</dbReference>
<dbReference type="Proteomes" id="UP000288547">
    <property type="component" value="Unassembled WGS sequence"/>
</dbReference>
<dbReference type="Pfam" id="PF00403">
    <property type="entry name" value="HMA"/>
    <property type="match status" value="1"/>
</dbReference>
<dbReference type="InterPro" id="IPR006121">
    <property type="entry name" value="HMA_dom"/>
</dbReference>
<protein>
    <submittedName>
        <fullName evidence="3">Copper chaperone</fullName>
    </submittedName>
</protein>
<dbReference type="InterPro" id="IPR036163">
    <property type="entry name" value="HMA_dom_sf"/>
</dbReference>
<dbReference type="OrthoDB" id="9813965at2"/>
<proteinExistence type="predicted"/>
<evidence type="ECO:0000313" key="3">
    <source>
        <dbReference type="EMBL" id="RWZ52916.1"/>
    </source>
</evidence>
<dbReference type="EMBL" id="RZNB01000001">
    <property type="protein sequence ID" value="RWZ52916.1"/>
    <property type="molecule type" value="Genomic_DNA"/>
</dbReference>
<dbReference type="RefSeq" id="WP_128493759.1">
    <property type="nucleotide sequence ID" value="NZ_RZNB01000001.1"/>
</dbReference>
<feature type="domain" description="HMA" evidence="2">
    <location>
        <begin position="11"/>
        <end position="79"/>
    </location>
</feature>
<sequence length="81" mass="8359">MSSTADSASPVHEQYLVSGMTCEHCVHAVTEEISAIDGVQSVDVELHNGGVSRVDVVSTRPLASTDVEAAILEAGYSLASA</sequence>
<dbReference type="SUPFAM" id="SSF55008">
    <property type="entry name" value="HMA, heavy metal-associated domain"/>
    <property type="match status" value="1"/>
</dbReference>
<dbReference type="PROSITE" id="PS01047">
    <property type="entry name" value="HMA_1"/>
    <property type="match status" value="1"/>
</dbReference>
<gene>
    <name evidence="3" type="ORF">ELQ90_02970</name>
</gene>
<accession>A0A444PYG5</accession>
<dbReference type="GO" id="GO:0046872">
    <property type="term" value="F:metal ion binding"/>
    <property type="evidence" value="ECO:0007669"/>
    <property type="project" value="UniProtKB-KW"/>
</dbReference>
<dbReference type="AlphaFoldDB" id="A0A444PYG5"/>
<dbReference type="PROSITE" id="PS50846">
    <property type="entry name" value="HMA_2"/>
    <property type="match status" value="1"/>
</dbReference>
<dbReference type="Gene3D" id="3.30.70.100">
    <property type="match status" value="1"/>
</dbReference>
<dbReference type="InterPro" id="IPR017969">
    <property type="entry name" value="Heavy-metal-associated_CS"/>
</dbReference>
<keyword evidence="4" id="KW-1185">Reference proteome</keyword>
<evidence type="ECO:0000313" key="4">
    <source>
        <dbReference type="Proteomes" id="UP000288547"/>
    </source>
</evidence>
<name>A0A444PYG5_9MICO</name>
<keyword evidence="1" id="KW-0479">Metal-binding</keyword>
<evidence type="ECO:0000259" key="2">
    <source>
        <dbReference type="PROSITE" id="PS50846"/>
    </source>
</evidence>
<comment type="caution">
    <text evidence="3">The sequence shown here is derived from an EMBL/GenBank/DDBJ whole genome shotgun (WGS) entry which is preliminary data.</text>
</comment>
<organism evidence="3 4">
    <name type="scientific">Labedella phragmitis</name>
    <dbReference type="NCBI Taxonomy" id="2498849"/>
    <lineage>
        <taxon>Bacteria</taxon>
        <taxon>Bacillati</taxon>
        <taxon>Actinomycetota</taxon>
        <taxon>Actinomycetes</taxon>
        <taxon>Micrococcales</taxon>
        <taxon>Microbacteriaceae</taxon>
        <taxon>Labedella</taxon>
    </lineage>
</organism>
<reference evidence="3 4" key="1">
    <citation type="submission" date="2018-12" db="EMBL/GenBank/DDBJ databases">
        <authorList>
            <person name="Li F."/>
        </authorList>
    </citation>
    <scope>NUCLEOTIDE SEQUENCE [LARGE SCALE GENOMIC DNA]</scope>
    <source>
        <strain evidence="3 4">11W25H-1</strain>
    </source>
</reference>